<dbReference type="HOGENOM" id="CLU_3015203_0_0_1"/>
<dbReference type="EMBL" id="GL573737">
    <property type="protein sequence ID" value="ELR08828.1"/>
    <property type="molecule type" value="Genomic_DNA"/>
</dbReference>
<accession>L8G859</accession>
<proteinExistence type="predicted"/>
<dbReference type="AlphaFoldDB" id="L8G859"/>
<reference evidence="2" key="1">
    <citation type="submission" date="2010-09" db="EMBL/GenBank/DDBJ databases">
        <title>The genome sequence of Geomyces destructans 20631-21.</title>
        <authorList>
            <consortium name="The Broad Institute Genome Sequencing Platform"/>
            <person name="Cuomo C.A."/>
            <person name="Blehert D.S."/>
            <person name="Lorch J.M."/>
            <person name="Young S.K."/>
            <person name="Zeng Q."/>
            <person name="Gargeya S."/>
            <person name="Fitzgerald M."/>
            <person name="Haas B."/>
            <person name="Abouelleil A."/>
            <person name="Alvarado L."/>
            <person name="Arachchi H.M."/>
            <person name="Berlin A."/>
            <person name="Brown A."/>
            <person name="Chapman S.B."/>
            <person name="Chen Z."/>
            <person name="Dunbar C."/>
            <person name="Freedman E."/>
            <person name="Gearin G."/>
            <person name="Gellesch M."/>
            <person name="Goldberg J."/>
            <person name="Griggs A."/>
            <person name="Gujja S."/>
            <person name="Heiman D."/>
            <person name="Howarth C."/>
            <person name="Larson L."/>
            <person name="Lui A."/>
            <person name="MacDonald P.J.P."/>
            <person name="Montmayeur A."/>
            <person name="Murphy C."/>
            <person name="Neiman D."/>
            <person name="Pearson M."/>
            <person name="Priest M."/>
            <person name="Roberts A."/>
            <person name="Saif S."/>
            <person name="Shea T."/>
            <person name="Shenoy N."/>
            <person name="Sisk P."/>
            <person name="Stolte C."/>
            <person name="Sykes S."/>
            <person name="Wortman J."/>
            <person name="Nusbaum C."/>
            <person name="Birren B."/>
        </authorList>
    </citation>
    <scope>NUCLEOTIDE SEQUENCE [LARGE SCALE GENOMIC DNA]</scope>
    <source>
        <strain evidence="2">ATCC MYA-4855 / 20631-21</strain>
    </source>
</reference>
<evidence type="ECO:0000313" key="2">
    <source>
        <dbReference type="Proteomes" id="UP000011064"/>
    </source>
</evidence>
<evidence type="ECO:0000313" key="1">
    <source>
        <dbReference type="EMBL" id="ELR08828.1"/>
    </source>
</evidence>
<gene>
    <name evidence="1" type="ORF">GMDG_08662</name>
</gene>
<dbReference type="Proteomes" id="UP000011064">
    <property type="component" value="Unassembled WGS sequence"/>
</dbReference>
<name>L8G859_PSED2</name>
<dbReference type="VEuPathDB" id="FungiDB:GMDG_08662"/>
<sequence>MSQRHSITLEQSFVAGHIDSTQSLHRSNASNVYASPTSTRIIHHKVCDFEKASGLT</sequence>
<keyword evidence="2" id="KW-1185">Reference proteome</keyword>
<protein>
    <submittedName>
        <fullName evidence="1">Uncharacterized protein</fullName>
    </submittedName>
</protein>
<organism evidence="1 2">
    <name type="scientific">Pseudogymnoascus destructans (strain ATCC MYA-4855 / 20631-21)</name>
    <name type="common">Bat white-nose syndrome fungus</name>
    <name type="synonym">Geomyces destructans</name>
    <dbReference type="NCBI Taxonomy" id="658429"/>
    <lineage>
        <taxon>Eukaryota</taxon>
        <taxon>Fungi</taxon>
        <taxon>Dikarya</taxon>
        <taxon>Ascomycota</taxon>
        <taxon>Pezizomycotina</taxon>
        <taxon>Leotiomycetes</taxon>
        <taxon>Thelebolales</taxon>
        <taxon>Thelebolaceae</taxon>
        <taxon>Pseudogymnoascus</taxon>
    </lineage>
</organism>
<dbReference type="InParanoid" id="L8G859"/>